<dbReference type="EMBL" id="JAGQHR010000073">
    <property type="protein sequence ID" value="MCA9726826.1"/>
    <property type="molecule type" value="Genomic_DNA"/>
</dbReference>
<protein>
    <submittedName>
        <fullName evidence="1">Type VI secretion system baseplate subunit TssF</fullName>
    </submittedName>
</protein>
<proteinExistence type="predicted"/>
<dbReference type="Pfam" id="PF05947">
    <property type="entry name" value="T6SS_TssF"/>
    <property type="match status" value="1"/>
</dbReference>
<dbReference type="PANTHER" id="PTHR35370:SF1">
    <property type="entry name" value="TYPE VI SECRETION SYSTEM COMPONENT TSSF1"/>
    <property type="match status" value="1"/>
</dbReference>
<dbReference type="Proteomes" id="UP000697710">
    <property type="component" value="Unassembled WGS sequence"/>
</dbReference>
<comment type="caution">
    <text evidence="1">The sequence shown here is derived from an EMBL/GenBank/DDBJ whole genome shotgun (WGS) entry which is preliminary data.</text>
</comment>
<accession>A0A956LWX0</accession>
<dbReference type="InterPro" id="IPR010272">
    <property type="entry name" value="T6SS_TssF"/>
</dbReference>
<evidence type="ECO:0000313" key="2">
    <source>
        <dbReference type="Proteomes" id="UP000697710"/>
    </source>
</evidence>
<sequence length="381" mass="43404">MDPRILKYYNRELQYIREMGGEFAKEFPKVAGRLGLDGFDCADPYVERLLEGFAFLAARIQLKLDSEFPRFTQHLLEMTYPHYLCPTPSMAVVCLQPDRAEGALADGFVVKRGTILRSQLGKGDQTACEYRVSQDTTLWPLQIVEAEYFSHFQDFTNVPRIDVRRLKAGLRIRLRTTAGLTFDKISLSSLRLFLRGTDQRPMRLYEQLIQNSVAVVVRPPAKTWNEVLPASRIQGVGFEDDEALLPFGARSFQGYRLLHEYFALPERFLFAEIGGLGPAVRRTSGSELEIVVLFDRSDPVLENAVDANEFALHCTPAINLFQRRCDRIHLESSVYEYLVVPDRTRPLDFEVYLPLAVTGHGTAAEDEREFLAFYSAAESTR</sequence>
<reference evidence="1" key="1">
    <citation type="submission" date="2020-04" db="EMBL/GenBank/DDBJ databases">
        <authorList>
            <person name="Zhang T."/>
        </authorList>
    </citation>
    <scope>NUCLEOTIDE SEQUENCE</scope>
    <source>
        <strain evidence="1">HKST-UBA01</strain>
    </source>
</reference>
<name>A0A956LWX0_UNCEI</name>
<dbReference type="AlphaFoldDB" id="A0A956LWX0"/>
<dbReference type="NCBIfam" id="TIGR03359">
    <property type="entry name" value="VI_chp_6"/>
    <property type="match status" value="1"/>
</dbReference>
<gene>
    <name evidence="1" type="primary">tssF</name>
    <name evidence="1" type="ORF">KC729_04020</name>
</gene>
<feature type="non-terminal residue" evidence="1">
    <location>
        <position position="381"/>
    </location>
</feature>
<organism evidence="1 2">
    <name type="scientific">Eiseniibacteriota bacterium</name>
    <dbReference type="NCBI Taxonomy" id="2212470"/>
    <lineage>
        <taxon>Bacteria</taxon>
        <taxon>Candidatus Eiseniibacteriota</taxon>
    </lineage>
</organism>
<evidence type="ECO:0000313" key="1">
    <source>
        <dbReference type="EMBL" id="MCA9726826.1"/>
    </source>
</evidence>
<dbReference type="PANTHER" id="PTHR35370">
    <property type="entry name" value="CYTOPLASMIC PROTEIN-RELATED-RELATED"/>
    <property type="match status" value="1"/>
</dbReference>
<reference evidence="1" key="2">
    <citation type="journal article" date="2021" name="Microbiome">
        <title>Successional dynamics and alternative stable states in a saline activated sludge microbial community over 9 years.</title>
        <authorList>
            <person name="Wang Y."/>
            <person name="Ye J."/>
            <person name="Ju F."/>
            <person name="Liu L."/>
            <person name="Boyd J.A."/>
            <person name="Deng Y."/>
            <person name="Parks D.H."/>
            <person name="Jiang X."/>
            <person name="Yin X."/>
            <person name="Woodcroft B.J."/>
            <person name="Tyson G.W."/>
            <person name="Hugenholtz P."/>
            <person name="Polz M.F."/>
            <person name="Zhang T."/>
        </authorList>
    </citation>
    <scope>NUCLEOTIDE SEQUENCE</scope>
    <source>
        <strain evidence="1">HKST-UBA01</strain>
    </source>
</reference>